<organism evidence="1 2">
    <name type="scientific">Brachionus plicatilis</name>
    <name type="common">Marine rotifer</name>
    <name type="synonym">Brachionus muelleri</name>
    <dbReference type="NCBI Taxonomy" id="10195"/>
    <lineage>
        <taxon>Eukaryota</taxon>
        <taxon>Metazoa</taxon>
        <taxon>Spiralia</taxon>
        <taxon>Gnathifera</taxon>
        <taxon>Rotifera</taxon>
        <taxon>Eurotatoria</taxon>
        <taxon>Monogononta</taxon>
        <taxon>Pseudotrocha</taxon>
        <taxon>Ploima</taxon>
        <taxon>Brachionidae</taxon>
        <taxon>Brachionus</taxon>
    </lineage>
</organism>
<evidence type="ECO:0000313" key="1">
    <source>
        <dbReference type="EMBL" id="RMZ98196.1"/>
    </source>
</evidence>
<name>A0A3M7PGF1_BRAPC</name>
<gene>
    <name evidence="1" type="ORF">BpHYR1_020698</name>
</gene>
<comment type="caution">
    <text evidence="1">The sequence shown here is derived from an EMBL/GenBank/DDBJ whole genome shotgun (WGS) entry which is preliminary data.</text>
</comment>
<evidence type="ECO:0000313" key="2">
    <source>
        <dbReference type="Proteomes" id="UP000276133"/>
    </source>
</evidence>
<keyword evidence="2" id="KW-1185">Reference proteome</keyword>
<dbReference type="EMBL" id="REGN01010922">
    <property type="protein sequence ID" value="RMZ98196.1"/>
    <property type="molecule type" value="Genomic_DNA"/>
</dbReference>
<reference evidence="1 2" key="1">
    <citation type="journal article" date="2018" name="Sci. Rep.">
        <title>Genomic signatures of local adaptation to the degree of environmental predictability in rotifers.</title>
        <authorList>
            <person name="Franch-Gras L."/>
            <person name="Hahn C."/>
            <person name="Garcia-Roger E.M."/>
            <person name="Carmona M.J."/>
            <person name="Serra M."/>
            <person name="Gomez A."/>
        </authorList>
    </citation>
    <scope>NUCLEOTIDE SEQUENCE [LARGE SCALE GENOMIC DNA]</scope>
    <source>
        <strain evidence="1">HYR1</strain>
    </source>
</reference>
<accession>A0A3M7PGF1</accession>
<protein>
    <submittedName>
        <fullName evidence="1">Uncharacterized protein</fullName>
    </submittedName>
</protein>
<dbReference type="AlphaFoldDB" id="A0A3M7PGF1"/>
<proteinExistence type="predicted"/>
<sequence>MIHPNYLSKKASNPKQIFTFQLAVSSNVHKETPNTFPNCQSEINSGVGNNFVQITHKNYSQLHSRFIFAFGLCLRIQQSHQNFFKANLKNLCKFKIIYTLSQTYLENDRMFFAKQTDTFENKFNLCLFNRMTQNDNYN</sequence>
<dbReference type="Proteomes" id="UP000276133">
    <property type="component" value="Unassembled WGS sequence"/>
</dbReference>